<dbReference type="InterPro" id="IPR036514">
    <property type="entry name" value="SGNH_hydro_sf"/>
</dbReference>
<dbReference type="EMBL" id="CAESGF010000017">
    <property type="protein sequence ID" value="CAB4364735.1"/>
    <property type="molecule type" value="Genomic_DNA"/>
</dbReference>
<dbReference type="EMBL" id="CAFBMT010000016">
    <property type="protein sequence ID" value="CAB4945808.1"/>
    <property type="molecule type" value="Genomic_DNA"/>
</dbReference>
<evidence type="ECO:0000256" key="8">
    <source>
        <dbReference type="SAM" id="Phobius"/>
    </source>
</evidence>
<evidence type="ECO:0000256" key="2">
    <source>
        <dbReference type="ARBA" id="ARBA00022475"/>
    </source>
</evidence>
<dbReference type="EMBL" id="CAFBOL010000047">
    <property type="protein sequence ID" value="CAB4995752.1"/>
    <property type="molecule type" value="Genomic_DNA"/>
</dbReference>
<dbReference type="Gene3D" id="3.40.50.1110">
    <property type="entry name" value="SGNH hydrolase"/>
    <property type="match status" value="1"/>
</dbReference>
<evidence type="ECO:0000256" key="7">
    <source>
        <dbReference type="ARBA" id="ARBA00023315"/>
    </source>
</evidence>
<evidence type="ECO:0000256" key="3">
    <source>
        <dbReference type="ARBA" id="ARBA00022679"/>
    </source>
</evidence>
<keyword evidence="5 8" id="KW-1133">Transmembrane helix</keyword>
<proteinExistence type="predicted"/>
<keyword evidence="4 8" id="KW-0812">Transmembrane</keyword>
<gene>
    <name evidence="11" type="ORF">UFOPK2656_02625</name>
    <name evidence="12" type="ORF">UFOPK3099_02816</name>
    <name evidence="13" type="ORF">UFOPK3651_02506</name>
    <name evidence="14" type="ORF">UFOPK3931_01783</name>
    <name evidence="10" type="ORF">UFOPK4189_02494</name>
</gene>
<feature type="transmembrane region" description="Helical" evidence="8">
    <location>
        <begin position="204"/>
        <end position="226"/>
    </location>
</feature>
<evidence type="ECO:0000256" key="4">
    <source>
        <dbReference type="ARBA" id="ARBA00022692"/>
    </source>
</evidence>
<dbReference type="PANTHER" id="PTHR23028">
    <property type="entry name" value="ACETYLTRANSFERASE"/>
    <property type="match status" value="1"/>
</dbReference>
<keyword evidence="6 8" id="KW-0472">Membrane</keyword>
<feature type="transmembrane region" description="Helical" evidence="8">
    <location>
        <begin position="238"/>
        <end position="256"/>
    </location>
</feature>
<dbReference type="AlphaFoldDB" id="A0A6J6SQA2"/>
<dbReference type="InterPro" id="IPR002656">
    <property type="entry name" value="Acyl_transf_3_dom"/>
</dbReference>
<dbReference type="Pfam" id="PF01757">
    <property type="entry name" value="Acyl_transf_3"/>
    <property type="match status" value="1"/>
</dbReference>
<evidence type="ECO:0000313" key="14">
    <source>
        <dbReference type="EMBL" id="CAB4995752.1"/>
    </source>
</evidence>
<keyword evidence="2" id="KW-1003">Cell membrane</keyword>
<evidence type="ECO:0000256" key="6">
    <source>
        <dbReference type="ARBA" id="ARBA00023136"/>
    </source>
</evidence>
<feature type="domain" description="Acyltransferase 3" evidence="9">
    <location>
        <begin position="18"/>
        <end position="342"/>
    </location>
</feature>
<keyword evidence="3" id="KW-0808">Transferase</keyword>
<dbReference type="GO" id="GO:0016747">
    <property type="term" value="F:acyltransferase activity, transferring groups other than amino-acyl groups"/>
    <property type="evidence" value="ECO:0007669"/>
    <property type="project" value="InterPro"/>
</dbReference>
<evidence type="ECO:0000313" key="10">
    <source>
        <dbReference type="EMBL" id="CAB4364735.1"/>
    </source>
</evidence>
<dbReference type="EMBL" id="CAEZYF010000020">
    <property type="protein sequence ID" value="CAB4737091.1"/>
    <property type="molecule type" value="Genomic_DNA"/>
</dbReference>
<dbReference type="InterPro" id="IPR050879">
    <property type="entry name" value="Acyltransferase_3"/>
</dbReference>
<organism evidence="11">
    <name type="scientific">freshwater metagenome</name>
    <dbReference type="NCBI Taxonomy" id="449393"/>
    <lineage>
        <taxon>unclassified sequences</taxon>
        <taxon>metagenomes</taxon>
        <taxon>ecological metagenomes</taxon>
    </lineage>
</organism>
<keyword evidence="7" id="KW-0012">Acyltransferase</keyword>
<feature type="transmembrane region" description="Helical" evidence="8">
    <location>
        <begin position="179"/>
        <end position="198"/>
    </location>
</feature>
<feature type="transmembrane region" description="Helical" evidence="8">
    <location>
        <begin position="43"/>
        <end position="64"/>
    </location>
</feature>
<feature type="transmembrane region" description="Helical" evidence="8">
    <location>
        <begin position="288"/>
        <end position="306"/>
    </location>
</feature>
<evidence type="ECO:0000313" key="13">
    <source>
        <dbReference type="EMBL" id="CAB4945808.1"/>
    </source>
</evidence>
<reference evidence="11" key="1">
    <citation type="submission" date="2020-05" db="EMBL/GenBank/DDBJ databases">
        <authorList>
            <person name="Chiriac C."/>
            <person name="Salcher M."/>
            <person name="Ghai R."/>
            <person name="Kavagutti S V."/>
        </authorList>
    </citation>
    <scope>NUCLEOTIDE SEQUENCE</scope>
</reference>
<dbReference type="EMBL" id="CAFAAV010000320">
    <property type="protein sequence ID" value="CAB4835586.1"/>
    <property type="molecule type" value="Genomic_DNA"/>
</dbReference>
<evidence type="ECO:0000313" key="12">
    <source>
        <dbReference type="EMBL" id="CAB4835586.1"/>
    </source>
</evidence>
<accession>A0A6J6SQA2</accession>
<dbReference type="SUPFAM" id="SSF52266">
    <property type="entry name" value="SGNH hydrolase"/>
    <property type="match status" value="1"/>
</dbReference>
<feature type="transmembrane region" description="Helical" evidence="8">
    <location>
        <begin position="21"/>
        <end position="37"/>
    </location>
</feature>
<evidence type="ECO:0000256" key="5">
    <source>
        <dbReference type="ARBA" id="ARBA00022989"/>
    </source>
</evidence>
<protein>
    <submittedName>
        <fullName evidence="11">Unannotated protein</fullName>
    </submittedName>
</protein>
<feature type="transmembrane region" description="Helical" evidence="8">
    <location>
        <begin position="326"/>
        <end position="347"/>
    </location>
</feature>
<feature type="transmembrane region" description="Helical" evidence="8">
    <location>
        <begin position="262"/>
        <end position="281"/>
    </location>
</feature>
<dbReference type="GO" id="GO:0009103">
    <property type="term" value="P:lipopolysaccharide biosynthetic process"/>
    <property type="evidence" value="ECO:0007669"/>
    <property type="project" value="TreeGrafter"/>
</dbReference>
<evidence type="ECO:0000313" key="11">
    <source>
        <dbReference type="EMBL" id="CAB4737091.1"/>
    </source>
</evidence>
<feature type="transmembrane region" description="Helical" evidence="8">
    <location>
        <begin position="156"/>
        <end position="172"/>
    </location>
</feature>
<sequence length="657" mass="70798">MSQQAEPRGNDAFGYQPALDGLRAVAVVVVLLFHQGFTWMTGGYVGVSVFFTLSGYLITSLLVLEHRSTGRVALGAFYRRRVKRLMPASLLCLSGVSVLAWAGRYPNATALRGDVVGAALQVANWRALTRGVSYAQLIQGGASPVDHFWSLAVEEQFYWVWPLAFMGLAYVSRRRGSMLVAVTAIAAAAVVAAPLIAAHWGPDVAYWSTPARLGEILVGAALAVWLDRWRARPTWWRWIAWPSLALVLWAAVALPIDHGLAYQGWFGAGSLITAALILGLQTHGVLRTLLSTAPLVWLGRLSYGVYLYHWPIYLLLDERTVGRHGVVLFALRAACTMVVALCSYVLVESPVRRSALPMPVVAWTAGLATAAVLVAALLMVPVSANGFGADDDLAGKVSIAATTGPLPTFLPVETWGDDGSSASTVLPALGRPVRILMLGDSTAEALSAGVMRWAAEHPDLAQVDSLAQAGCGFIRAEGMEGDDTGAFEANCRQMLATDLPVVLRDRRPDLVVILVTLPDVLDRQWSPSEGLLHSTDTRYAQRQLHDYGALAETLMAVPDLRVAWLTAAPPASWCVCDVRGYTVSMWAGQTAAIDAQVAAYPGRIERVNFRDWITNDELDGSRVDRPDGLHLAATSALVLMDERLARALLQIAAGSFG</sequence>
<comment type="subcellular location">
    <subcellularLocation>
        <location evidence="1">Cell membrane</location>
        <topology evidence="1">Multi-pass membrane protein</topology>
    </subcellularLocation>
</comment>
<feature type="transmembrane region" description="Helical" evidence="8">
    <location>
        <begin position="85"/>
        <end position="103"/>
    </location>
</feature>
<feature type="transmembrane region" description="Helical" evidence="8">
    <location>
        <begin position="359"/>
        <end position="380"/>
    </location>
</feature>
<evidence type="ECO:0000256" key="1">
    <source>
        <dbReference type="ARBA" id="ARBA00004651"/>
    </source>
</evidence>
<dbReference type="PANTHER" id="PTHR23028:SF53">
    <property type="entry name" value="ACYL_TRANSF_3 DOMAIN-CONTAINING PROTEIN"/>
    <property type="match status" value="1"/>
</dbReference>
<name>A0A6J6SQA2_9ZZZZ</name>
<evidence type="ECO:0000259" key="9">
    <source>
        <dbReference type="Pfam" id="PF01757"/>
    </source>
</evidence>
<dbReference type="GO" id="GO:0005886">
    <property type="term" value="C:plasma membrane"/>
    <property type="evidence" value="ECO:0007669"/>
    <property type="project" value="UniProtKB-SubCell"/>
</dbReference>